<feature type="region of interest" description="Disordered" evidence="1">
    <location>
        <begin position="1"/>
        <end position="20"/>
    </location>
</feature>
<dbReference type="Proteomes" id="UP000467385">
    <property type="component" value="Chromosome"/>
</dbReference>
<name>A0A7I7YDS4_9MYCO</name>
<organism evidence="2 3">
    <name type="scientific">Mycobacterium conspicuum</name>
    <dbReference type="NCBI Taxonomy" id="44010"/>
    <lineage>
        <taxon>Bacteria</taxon>
        <taxon>Bacillati</taxon>
        <taxon>Actinomycetota</taxon>
        <taxon>Actinomycetes</taxon>
        <taxon>Mycobacteriales</taxon>
        <taxon>Mycobacteriaceae</taxon>
        <taxon>Mycobacterium</taxon>
    </lineage>
</organism>
<keyword evidence="3" id="KW-1185">Reference proteome</keyword>
<evidence type="ECO:0000256" key="1">
    <source>
        <dbReference type="SAM" id="MobiDB-lite"/>
    </source>
</evidence>
<sequence>MPGKTSVGSALAGTGDSPAADTVTAASAAEARIVRLVSPGIIGLRSVEASASTGRGLRLGVILPC</sequence>
<protein>
    <submittedName>
        <fullName evidence="2">Uncharacterized protein</fullName>
    </submittedName>
</protein>
<dbReference type="AlphaFoldDB" id="A0A7I7YDS4"/>
<proteinExistence type="predicted"/>
<gene>
    <name evidence="2" type="ORF">MCNS_26600</name>
</gene>
<evidence type="ECO:0000313" key="2">
    <source>
        <dbReference type="EMBL" id="BBZ39597.1"/>
    </source>
</evidence>
<evidence type="ECO:0000313" key="3">
    <source>
        <dbReference type="Proteomes" id="UP000467385"/>
    </source>
</evidence>
<accession>A0A7I7YDS4</accession>
<dbReference type="EMBL" id="AP022613">
    <property type="protein sequence ID" value="BBZ39597.1"/>
    <property type="molecule type" value="Genomic_DNA"/>
</dbReference>
<reference evidence="2 3" key="1">
    <citation type="journal article" date="2019" name="Emerg. Microbes Infect.">
        <title>Comprehensive subspecies identification of 175 nontuberculous mycobacteria species based on 7547 genomic profiles.</title>
        <authorList>
            <person name="Matsumoto Y."/>
            <person name="Kinjo T."/>
            <person name="Motooka D."/>
            <person name="Nabeya D."/>
            <person name="Jung N."/>
            <person name="Uechi K."/>
            <person name="Horii T."/>
            <person name="Iida T."/>
            <person name="Fujita J."/>
            <person name="Nakamura S."/>
        </authorList>
    </citation>
    <scope>NUCLEOTIDE SEQUENCE [LARGE SCALE GENOMIC DNA]</scope>
    <source>
        <strain evidence="2 3">JCM 14738</strain>
    </source>
</reference>